<evidence type="ECO:0000259" key="3">
    <source>
        <dbReference type="PROSITE" id="PS50011"/>
    </source>
</evidence>
<dbReference type="Gene3D" id="1.10.510.10">
    <property type="entry name" value="Transferase(Phosphotransferase) domain 1"/>
    <property type="match status" value="1"/>
</dbReference>
<dbReference type="InterPro" id="IPR041664">
    <property type="entry name" value="AAA_16"/>
</dbReference>
<evidence type="ECO:0000256" key="2">
    <source>
        <dbReference type="ARBA" id="ARBA00012438"/>
    </source>
</evidence>
<dbReference type="PANTHER" id="PTHR43642:SF1">
    <property type="entry name" value="HYBRID SIGNAL TRANSDUCTION HISTIDINE KINASE G"/>
    <property type="match status" value="1"/>
</dbReference>
<dbReference type="PRINTS" id="PR00344">
    <property type="entry name" value="BCTRLSENSOR"/>
</dbReference>
<dbReference type="InterPro" id="IPR027417">
    <property type="entry name" value="P-loop_NTPase"/>
</dbReference>
<proteinExistence type="predicted"/>
<dbReference type="Gene3D" id="3.30.450.40">
    <property type="match status" value="1"/>
</dbReference>
<dbReference type="SMART" id="SM00220">
    <property type="entry name" value="S_TKc"/>
    <property type="match status" value="1"/>
</dbReference>
<evidence type="ECO:0000259" key="4">
    <source>
        <dbReference type="PROSITE" id="PS50109"/>
    </source>
</evidence>
<dbReference type="Pfam" id="PF02518">
    <property type="entry name" value="HATPase_c"/>
    <property type="match status" value="1"/>
</dbReference>
<dbReference type="Pfam" id="PF01590">
    <property type="entry name" value="GAF"/>
    <property type="match status" value="1"/>
</dbReference>
<dbReference type="SMART" id="SM00065">
    <property type="entry name" value="GAF"/>
    <property type="match status" value="1"/>
</dbReference>
<accession>A0A1H1H691</accession>
<dbReference type="SUPFAM" id="SSF55874">
    <property type="entry name" value="ATPase domain of HSP90 chaperone/DNA topoisomerase II/histidine kinase"/>
    <property type="match status" value="1"/>
</dbReference>
<dbReference type="EMBL" id="FNKP01000002">
    <property type="protein sequence ID" value="SDR20889.1"/>
    <property type="molecule type" value="Genomic_DNA"/>
</dbReference>
<dbReference type="SUPFAM" id="SSF52540">
    <property type="entry name" value="P-loop containing nucleoside triphosphate hydrolases"/>
    <property type="match status" value="1"/>
</dbReference>
<evidence type="ECO:0000313" key="5">
    <source>
        <dbReference type="EMBL" id="SDR20889.1"/>
    </source>
</evidence>
<dbReference type="RefSeq" id="WP_074767092.1">
    <property type="nucleotide sequence ID" value="NZ_FNKP01000002.1"/>
</dbReference>
<dbReference type="Pfam" id="PF00069">
    <property type="entry name" value="Pkinase"/>
    <property type="match status" value="1"/>
</dbReference>
<dbReference type="PANTHER" id="PTHR43642">
    <property type="entry name" value="HYBRID SIGNAL TRANSDUCTION HISTIDINE KINASE G"/>
    <property type="match status" value="1"/>
</dbReference>
<dbReference type="InterPro" id="IPR011009">
    <property type="entry name" value="Kinase-like_dom_sf"/>
</dbReference>
<dbReference type="InterPro" id="IPR053159">
    <property type="entry name" value="Hybrid_Histidine_Kinase"/>
</dbReference>
<evidence type="ECO:0000256" key="1">
    <source>
        <dbReference type="ARBA" id="ARBA00000085"/>
    </source>
</evidence>
<feature type="domain" description="Protein kinase" evidence="3">
    <location>
        <begin position="1"/>
        <end position="274"/>
    </location>
</feature>
<dbReference type="OrthoDB" id="9801841at2"/>
<dbReference type="GO" id="GO:0005524">
    <property type="term" value="F:ATP binding"/>
    <property type="evidence" value="ECO:0007669"/>
    <property type="project" value="InterPro"/>
</dbReference>
<organism evidence="5 6">
    <name type="scientific">Paraburkholderia fungorum</name>
    <dbReference type="NCBI Taxonomy" id="134537"/>
    <lineage>
        <taxon>Bacteria</taxon>
        <taxon>Pseudomonadati</taxon>
        <taxon>Pseudomonadota</taxon>
        <taxon>Betaproteobacteria</taxon>
        <taxon>Burkholderiales</taxon>
        <taxon>Burkholderiaceae</taxon>
        <taxon>Paraburkholderia</taxon>
    </lineage>
</organism>
<protein>
    <recommendedName>
        <fullName evidence="2">histidine kinase</fullName>
        <ecNumber evidence="2">2.7.13.3</ecNumber>
    </recommendedName>
</protein>
<dbReference type="InterPro" id="IPR005467">
    <property type="entry name" value="His_kinase_dom"/>
</dbReference>
<dbReference type="Gene3D" id="1.10.287.130">
    <property type="match status" value="1"/>
</dbReference>
<reference evidence="6" key="1">
    <citation type="submission" date="2016-10" db="EMBL/GenBank/DDBJ databases">
        <authorList>
            <person name="Varghese N."/>
        </authorList>
    </citation>
    <scope>NUCLEOTIDE SEQUENCE [LARGE SCALE GENOMIC DNA]</scope>
    <source>
        <strain evidence="6">GAS106B</strain>
    </source>
</reference>
<dbReference type="Gene3D" id="3.30.565.10">
    <property type="entry name" value="Histidine kinase-like ATPase, C-terminal domain"/>
    <property type="match status" value="1"/>
</dbReference>
<dbReference type="SUPFAM" id="SSF55781">
    <property type="entry name" value="GAF domain-like"/>
    <property type="match status" value="1"/>
</dbReference>
<dbReference type="EC" id="2.7.13.3" evidence="2"/>
<dbReference type="SUPFAM" id="SSF56112">
    <property type="entry name" value="Protein kinase-like (PK-like)"/>
    <property type="match status" value="1"/>
</dbReference>
<dbReference type="PROSITE" id="PS00109">
    <property type="entry name" value="PROTEIN_KINASE_TYR"/>
    <property type="match status" value="1"/>
</dbReference>
<keyword evidence="6" id="KW-1185">Reference proteome</keyword>
<dbReference type="Gene3D" id="3.40.50.300">
    <property type="entry name" value="P-loop containing nucleotide triphosphate hydrolases"/>
    <property type="match status" value="1"/>
</dbReference>
<dbReference type="GO" id="GO:0004673">
    <property type="term" value="F:protein histidine kinase activity"/>
    <property type="evidence" value="ECO:0007669"/>
    <property type="project" value="UniProtKB-EC"/>
</dbReference>
<dbReference type="InterPro" id="IPR004358">
    <property type="entry name" value="Sig_transdc_His_kin-like_C"/>
</dbReference>
<dbReference type="CDD" id="cd14014">
    <property type="entry name" value="STKc_PknB_like"/>
    <property type="match status" value="1"/>
</dbReference>
<comment type="catalytic activity">
    <reaction evidence="1">
        <text>ATP + protein L-histidine = ADP + protein N-phospho-L-histidine.</text>
        <dbReference type="EC" id="2.7.13.3"/>
    </reaction>
</comment>
<dbReference type="InterPro" id="IPR000719">
    <property type="entry name" value="Prot_kinase_dom"/>
</dbReference>
<feature type="domain" description="Histidine kinase" evidence="4">
    <location>
        <begin position="1483"/>
        <end position="1698"/>
    </location>
</feature>
<gene>
    <name evidence="5" type="ORF">SAMN05443245_3568</name>
</gene>
<dbReference type="InterPro" id="IPR029016">
    <property type="entry name" value="GAF-like_dom_sf"/>
</dbReference>
<dbReference type="InterPro" id="IPR008266">
    <property type="entry name" value="Tyr_kinase_AS"/>
</dbReference>
<dbReference type="InterPro" id="IPR003018">
    <property type="entry name" value="GAF"/>
</dbReference>
<dbReference type="Pfam" id="PF13191">
    <property type="entry name" value="AAA_16"/>
    <property type="match status" value="1"/>
</dbReference>
<sequence length="1708" mass="187543">MTDLTEYSLTLLRATPLVLQRGISSTAARALFVSIENPHSERDTSHRLHHEYDLRAELRSPWAARPTGLLHQDNKLVLMLDDPGGDLLRERCKAPLPVDVFLRLASAISSALSGAHGQGLVHCDLSPDNILVTQDAGACLTGFGCAFRDDQNHRESDLRYANQGIVEYMAPEVCAQMNRRIDARADLYSLGCTFYEMLTGTLPVAGDDRLALVHAHLARRPALPSELVAGLPRQIEMIIMKLLAKDPEERYQSAASLTADLERCETMWQAGEWISLFPLDIPALSGRQHLSQQLFGREGETSVLRNAYERTAAGEPSQLILVNGYSGAGKTSLVSQWIKQMGGSSHLFAAGTCEQVNSSTPYVALIQIIEQLVRPILGEDQQTFLVSQRRLLDALGAKARMLWTVIPDLKLILGDKFEDDGANVPVDRERFLTAAADLIKVFCKPERPLILFFDDLQWSDEGTMSALGHLSEKSCGPYLLLIGAYRCNEVGPDHPLRQLMASASANLQHLELAPLDRDDTARLIASTLQCSLEQVNPVVDLVDEKTGGNPFFATQFAIELAQEGLIEFEHQSSLHVRDLDRIRAKAYTDNVVDLMLRRLDRLGAATQAALRHLSCLGSFAPVATIASAMDCSEAALQEAMADALRSDLVYRAADGYHFRHDRFREAAYASMTEHARIALHLEIGRRMIARIADEQSVEDVFDIVSQINFGIGDVAPGDERRRFAQLNVMAGRRAKAATAYASALTYFVAAAALLSTEPEDESTHWVEFYLADCECLLGMLGSAEERLLRLGAREISMALRAELTRLITGLYTAQSRADLGMEAGLDYLRRLGLHIEARPTDVQVDEAFADLQRRIGNRTVADLAHLPTISDPLWHSAIEALADMIPPALFIDVNLLDIILLHVANLSVEHGLCDASSFGFVFLNFVYGARYGDYSSGYEFGKLAIQVIDRCGQSRYKSRVYMRFGSLVIPWTRPLDECMPFVEQAYRISSEIGNLVFDVSSARNVASLLLLAGAPLDEVLREAERGFSIASASRFALYLGVLGGQIELVKALRESGIERHTHSDEAAQDMTTSVAFSEWTYRLQARFMFGQIDAALEAEQMAQPSLSASTTILEVIDYHFYGALTRADAYASAVDENARRIQWAALAMHSAPLAAWAQTCPVNFAGRSTLVAARIAQLDGLEHSSARAEHLYDEAIRHSKANRFLQIEAVANELAASFYLARGLEEKARTYLRDARRAYAQWGANAKAAELDRRYGWLRDTDSALVAPRPEDPAFQQLDIAAVIKVSNALASEIVLPRLIETLVTTALQHAGGRRCVLALAHSTEMRIEAQARVWHERIDVSVASLPISSADVATSVVHAVVRTGKHVVLDNACESGAFVRDEYVQRSRSRSIVCTPLLKQAKLIGVLYVENELAVGTFTGDKTALLSVLGSQAAIAVDNARLYEDLIEQNRARSKAEQALSSALANLARMTRVTTMGELVVSIVHEVSQPLMAIQTSIGAALRWLDRPIPEVAEARIMLTNVAEDSLRASQVIKSLRAMAKQSEPTFSLFDLGEAVFEVLTMLRGQIQDHHVEVIHRPPDPVLVNGDRIQVQQVVLNLIMNATEAMSTLDERPRVLTVACEALHGQRALVRVEDTGPGLAPEVAGRLFEPFVTTKQSGMGMGLSICRSIAEAHGGELTVAPGEPHGAVFSLNLPAGAAVEQDDTAQQ</sequence>
<dbReference type="Proteomes" id="UP000183487">
    <property type="component" value="Unassembled WGS sequence"/>
</dbReference>
<dbReference type="PROSITE" id="PS50011">
    <property type="entry name" value="PROTEIN_KINASE_DOM"/>
    <property type="match status" value="1"/>
</dbReference>
<dbReference type="SMART" id="SM00387">
    <property type="entry name" value="HATPase_c"/>
    <property type="match status" value="1"/>
</dbReference>
<dbReference type="InterPro" id="IPR003594">
    <property type="entry name" value="HATPase_dom"/>
</dbReference>
<dbReference type="PROSITE" id="PS50109">
    <property type="entry name" value="HIS_KIN"/>
    <property type="match status" value="1"/>
</dbReference>
<evidence type="ECO:0000313" key="6">
    <source>
        <dbReference type="Proteomes" id="UP000183487"/>
    </source>
</evidence>
<dbReference type="InterPro" id="IPR036890">
    <property type="entry name" value="HATPase_C_sf"/>
</dbReference>
<name>A0A1H1H691_9BURK</name>